<evidence type="ECO:0000313" key="3">
    <source>
        <dbReference type="Proteomes" id="UP000257109"/>
    </source>
</evidence>
<feature type="region of interest" description="Disordered" evidence="1">
    <location>
        <begin position="80"/>
        <end position="125"/>
    </location>
</feature>
<organism evidence="2 3">
    <name type="scientific">Mucuna pruriens</name>
    <name type="common">Velvet bean</name>
    <name type="synonym">Dolichos pruriens</name>
    <dbReference type="NCBI Taxonomy" id="157652"/>
    <lineage>
        <taxon>Eukaryota</taxon>
        <taxon>Viridiplantae</taxon>
        <taxon>Streptophyta</taxon>
        <taxon>Embryophyta</taxon>
        <taxon>Tracheophyta</taxon>
        <taxon>Spermatophyta</taxon>
        <taxon>Magnoliopsida</taxon>
        <taxon>eudicotyledons</taxon>
        <taxon>Gunneridae</taxon>
        <taxon>Pentapetalae</taxon>
        <taxon>rosids</taxon>
        <taxon>fabids</taxon>
        <taxon>Fabales</taxon>
        <taxon>Fabaceae</taxon>
        <taxon>Papilionoideae</taxon>
        <taxon>50 kb inversion clade</taxon>
        <taxon>NPAAA clade</taxon>
        <taxon>indigoferoid/millettioid clade</taxon>
        <taxon>Phaseoleae</taxon>
        <taxon>Mucuna</taxon>
    </lineage>
</organism>
<sequence length="125" mass="14050">MSAPKTEIEVRGFLERPDSSLNWQLPAARYLNSYGRSKRWSRTKNAKKPSRKLITFCSRPSSTQQTPNTLRDGAERVHEGHFGGSEMTLGKNRPSITSTRSSQNTNKDREKAEAIYAGSHHVADC</sequence>
<evidence type="ECO:0000256" key="1">
    <source>
        <dbReference type="SAM" id="MobiDB-lite"/>
    </source>
</evidence>
<reference evidence="2" key="1">
    <citation type="submission" date="2018-05" db="EMBL/GenBank/DDBJ databases">
        <title>Draft genome of Mucuna pruriens seed.</title>
        <authorList>
            <person name="Nnadi N.E."/>
            <person name="Vos R."/>
            <person name="Hasami M.H."/>
            <person name="Devisetty U.K."/>
            <person name="Aguiy J.C."/>
        </authorList>
    </citation>
    <scope>NUCLEOTIDE SEQUENCE [LARGE SCALE GENOMIC DNA]</scope>
    <source>
        <strain evidence="2">JCA_2017</strain>
    </source>
</reference>
<dbReference type="AlphaFoldDB" id="A0A371I4G6"/>
<dbReference type="Proteomes" id="UP000257109">
    <property type="component" value="Unassembled WGS sequence"/>
</dbReference>
<evidence type="ECO:0000313" key="2">
    <source>
        <dbReference type="EMBL" id="RDY09925.1"/>
    </source>
</evidence>
<keyword evidence="3" id="KW-1185">Reference proteome</keyword>
<dbReference type="EMBL" id="QJKJ01000946">
    <property type="protein sequence ID" value="RDY09925.1"/>
    <property type="molecule type" value="Genomic_DNA"/>
</dbReference>
<protein>
    <submittedName>
        <fullName evidence="2">Uncharacterized protein</fullName>
    </submittedName>
</protein>
<feature type="non-terminal residue" evidence="2">
    <location>
        <position position="1"/>
    </location>
</feature>
<name>A0A371I4G6_MUCPR</name>
<gene>
    <name evidence="2" type="ORF">CR513_05641</name>
</gene>
<accession>A0A371I4G6</accession>
<feature type="compositionally biased region" description="Polar residues" evidence="1">
    <location>
        <begin position="94"/>
        <end position="105"/>
    </location>
</feature>
<comment type="caution">
    <text evidence="2">The sequence shown here is derived from an EMBL/GenBank/DDBJ whole genome shotgun (WGS) entry which is preliminary data.</text>
</comment>
<proteinExistence type="predicted"/>